<evidence type="ECO:0000313" key="2">
    <source>
        <dbReference type="Proteomes" id="UP001066276"/>
    </source>
</evidence>
<name>A0AAV7LT87_PLEWA</name>
<dbReference type="EMBL" id="JANPWB010000015">
    <property type="protein sequence ID" value="KAJ1094224.1"/>
    <property type="molecule type" value="Genomic_DNA"/>
</dbReference>
<sequence>MYLTRPNASSPLAAEATRDMQAICLGSSSDDVALYFTPRVSGVRLRHHPTAHSAPEKGLRSLGCRCAQLQPGSRRSKEHGLQQLPQEKTESVFCFAVANNILTPKENISGRRKCHSRSLPGR</sequence>
<organism evidence="1 2">
    <name type="scientific">Pleurodeles waltl</name>
    <name type="common">Iberian ribbed newt</name>
    <dbReference type="NCBI Taxonomy" id="8319"/>
    <lineage>
        <taxon>Eukaryota</taxon>
        <taxon>Metazoa</taxon>
        <taxon>Chordata</taxon>
        <taxon>Craniata</taxon>
        <taxon>Vertebrata</taxon>
        <taxon>Euteleostomi</taxon>
        <taxon>Amphibia</taxon>
        <taxon>Batrachia</taxon>
        <taxon>Caudata</taxon>
        <taxon>Salamandroidea</taxon>
        <taxon>Salamandridae</taxon>
        <taxon>Pleurodelinae</taxon>
        <taxon>Pleurodeles</taxon>
    </lineage>
</organism>
<dbReference type="AlphaFoldDB" id="A0AAV7LT87"/>
<reference evidence="1" key="1">
    <citation type="journal article" date="2022" name="bioRxiv">
        <title>Sequencing and chromosome-scale assembly of the giantPleurodeles waltlgenome.</title>
        <authorList>
            <person name="Brown T."/>
            <person name="Elewa A."/>
            <person name="Iarovenko S."/>
            <person name="Subramanian E."/>
            <person name="Araus A.J."/>
            <person name="Petzold A."/>
            <person name="Susuki M."/>
            <person name="Suzuki K.-i.T."/>
            <person name="Hayashi T."/>
            <person name="Toyoda A."/>
            <person name="Oliveira C."/>
            <person name="Osipova E."/>
            <person name="Leigh N.D."/>
            <person name="Simon A."/>
            <person name="Yun M.H."/>
        </authorList>
    </citation>
    <scope>NUCLEOTIDE SEQUENCE</scope>
    <source>
        <strain evidence="1">20211129_DDA</strain>
        <tissue evidence="1">Liver</tissue>
    </source>
</reference>
<protein>
    <submittedName>
        <fullName evidence="1">Uncharacterized protein</fullName>
    </submittedName>
</protein>
<gene>
    <name evidence="1" type="ORF">NDU88_007302</name>
</gene>
<proteinExistence type="predicted"/>
<comment type="caution">
    <text evidence="1">The sequence shown here is derived from an EMBL/GenBank/DDBJ whole genome shotgun (WGS) entry which is preliminary data.</text>
</comment>
<dbReference type="Proteomes" id="UP001066276">
    <property type="component" value="Chromosome 11"/>
</dbReference>
<accession>A0AAV7LT87</accession>
<evidence type="ECO:0000313" key="1">
    <source>
        <dbReference type="EMBL" id="KAJ1094224.1"/>
    </source>
</evidence>
<keyword evidence="2" id="KW-1185">Reference proteome</keyword>